<evidence type="ECO:0000256" key="5">
    <source>
        <dbReference type="ARBA" id="ARBA00030609"/>
    </source>
</evidence>
<feature type="region of interest" description="Disordered" evidence="7">
    <location>
        <begin position="1"/>
        <end position="28"/>
    </location>
</feature>
<dbReference type="GO" id="GO:0140932">
    <property type="term" value="F:5'-(N(7)-methyl 5'-triphosphoguanosine)-[mRNA] diphosphatase activity"/>
    <property type="evidence" value="ECO:0007669"/>
    <property type="project" value="UniProtKB-EC"/>
</dbReference>
<dbReference type="GO" id="GO:0000932">
    <property type="term" value="C:P-body"/>
    <property type="evidence" value="ECO:0007669"/>
    <property type="project" value="TreeGrafter"/>
</dbReference>
<dbReference type="AlphaFoldDB" id="A0A7R8W538"/>
<dbReference type="InterPro" id="IPR011145">
    <property type="entry name" value="Scavenger_mRNA_decap_enz_N"/>
</dbReference>
<evidence type="ECO:0000313" key="8">
    <source>
        <dbReference type="EMBL" id="CAD7225037.1"/>
    </source>
</evidence>
<gene>
    <name evidence="8" type="ORF">CTOB1V02_LOCUS2985</name>
</gene>
<evidence type="ECO:0000256" key="6">
    <source>
        <dbReference type="ARBA" id="ARBA00048222"/>
    </source>
</evidence>
<sequence>MADLSLRHNGEAVVASQSYAPPPPTAPVSIAERDHERVVAQVYEQIINTVMDQTKVILAEEGLDLSLVQELRTMWEKRLDRSLLLAEGGRAKAAAAAAAIKQDTKPVPPPQGTTQAVSSGGTQSVNSAAEENPAVDWSSAPLSNVKVIVPTAEGSQEVTLRVPNAILSSPSYVEQLHGIFASPEAGNAVSMRPSVAKIYLQRLINAAMDLPADLGLDESNAMPQLDGEGGDKEATPTVFPLVVPRPSTSMRMDYLDALFEEEEEEGNDDPPTQPSANGKDGLSDLKELEPSVNEKGGPSDLTDLKKIKLIGYVNKGVHLTGVFGSDFRQLPALISLEPAELVTKDCLEICNSDRTQLQQVAQNDVCATYSVRVPEFRFKCQIVHPASEKEIKRRTQIRRYYLYETPTLHEQITKGFITEQSKNLPKWVEDALAGRSGDRILASDLNTRTGFVIVRHPDVPATLDRVDQFHYVGISRNESLKSLRDFSFADKICIRDLLTKGVKAVIEAHPGLTVFKVRKFVEYLPCFFRFHIHFRHVSCEEKVPASVPSSTGAHEDEIHEDFVMVQNIILKKDFYQRATLPIVIRSDQEIYSRVIKHWLCLVTENKMEASAGDTAAKVTDVKRTSSEALESADDAKKSRNGTVNADGGPSNLKSLKNIKRIGWNDTAKVSFLQGNFEGLEGDAIVTLEPQQISSASMAEDILKREIKLNQQMFNDIYGDYSVTVPDYVLKASIIHPAQQKHILKYKQQDRSLLYESKDTYKNITLPDIQEKTQLSLKWVENILDGVAEQERVILDEPDSKKGFVMVRDFQCDGLVLDQLHYLAIARDLKLKSIRDLNETHMDLLVNIYTKGTAAMLEKHPGLRSAQIRAFFHYLPSFYHLHVHFAHVDYDRGISSDRCHLLRVVMDNISVCGGDYYQKATLPIMLKEEDPLLSKILANLKTSSAKN</sequence>
<name>A0A7R8W538_9CRUS</name>
<dbReference type="InterPro" id="IPR008594">
    <property type="entry name" value="DcpS/DCS2"/>
</dbReference>
<feature type="region of interest" description="Disordered" evidence="7">
    <location>
        <begin position="261"/>
        <end position="284"/>
    </location>
</feature>
<dbReference type="GO" id="GO:0000290">
    <property type="term" value="P:deadenylation-dependent decapping of nuclear-transcribed mRNA"/>
    <property type="evidence" value="ECO:0007669"/>
    <property type="project" value="InterPro"/>
</dbReference>
<evidence type="ECO:0000256" key="4">
    <source>
        <dbReference type="ARBA" id="ARBA00029885"/>
    </source>
</evidence>
<feature type="region of interest" description="Disordered" evidence="7">
    <location>
        <begin position="620"/>
        <end position="649"/>
    </location>
</feature>
<organism evidence="8">
    <name type="scientific">Cyprideis torosa</name>
    <dbReference type="NCBI Taxonomy" id="163714"/>
    <lineage>
        <taxon>Eukaryota</taxon>
        <taxon>Metazoa</taxon>
        <taxon>Ecdysozoa</taxon>
        <taxon>Arthropoda</taxon>
        <taxon>Crustacea</taxon>
        <taxon>Oligostraca</taxon>
        <taxon>Ostracoda</taxon>
        <taxon>Podocopa</taxon>
        <taxon>Podocopida</taxon>
        <taxon>Cytherocopina</taxon>
        <taxon>Cytheroidea</taxon>
        <taxon>Cytherideidae</taxon>
        <taxon>Cyprideis</taxon>
    </lineage>
</organism>
<dbReference type="PANTHER" id="PTHR12978">
    <property type="entry name" value="HISTIDINE TRIAD HIT PROTEIN MEMBER"/>
    <property type="match status" value="1"/>
</dbReference>
<dbReference type="Gene3D" id="1.10.287.100">
    <property type="match status" value="1"/>
</dbReference>
<dbReference type="EMBL" id="OB660487">
    <property type="protein sequence ID" value="CAD7225037.1"/>
    <property type="molecule type" value="Genomic_DNA"/>
</dbReference>
<evidence type="ECO:0000256" key="1">
    <source>
        <dbReference type="ARBA" id="ARBA00010208"/>
    </source>
</evidence>
<evidence type="ECO:0000256" key="7">
    <source>
        <dbReference type="SAM" id="MobiDB-lite"/>
    </source>
</evidence>
<protein>
    <recommendedName>
        <fullName evidence="3">m7GpppX diphosphatase</fullName>
        <ecNumber evidence="2">3.6.1.59</ecNumber>
    </recommendedName>
    <alternativeName>
        <fullName evidence="5">Decapping scavenger enzyme</fullName>
    </alternativeName>
    <alternativeName>
        <fullName evidence="4">Scavenger mRNA-decapping enzyme DcpS</fullName>
    </alternativeName>
</protein>
<proteinExistence type="inferred from homology"/>
<feature type="region of interest" description="Disordered" evidence="7">
    <location>
        <begin position="218"/>
        <end position="238"/>
    </location>
</feature>
<dbReference type="GO" id="GO:0000340">
    <property type="term" value="F:RNA 7-methylguanosine cap binding"/>
    <property type="evidence" value="ECO:0007669"/>
    <property type="project" value="TreeGrafter"/>
</dbReference>
<dbReference type="EC" id="3.6.1.59" evidence="2"/>
<accession>A0A7R8W538</accession>
<dbReference type="OrthoDB" id="10264956at2759"/>
<comment type="catalytic activity">
    <reaction evidence="6">
        <text>a 5'-end (N(7)-methyl 5'-triphosphoguanosine)-ribonucleoside in mRNA + H2O = N(7)-methyl-GMP + a 5'-end diphospho-ribonucleoside in mRNA + 2 H(+)</text>
        <dbReference type="Rhea" id="RHEA:65388"/>
        <dbReference type="Rhea" id="RHEA-COMP:17165"/>
        <dbReference type="Rhea" id="RHEA-COMP:17167"/>
        <dbReference type="ChEBI" id="CHEBI:15377"/>
        <dbReference type="ChEBI" id="CHEBI:15378"/>
        <dbReference type="ChEBI" id="CHEBI:58285"/>
        <dbReference type="ChEBI" id="CHEBI:156461"/>
        <dbReference type="ChEBI" id="CHEBI:167616"/>
        <dbReference type="EC" id="3.6.1.59"/>
    </reaction>
</comment>
<feature type="region of interest" description="Disordered" evidence="7">
    <location>
        <begin position="99"/>
        <end position="136"/>
    </location>
</feature>
<comment type="similarity">
    <text evidence="1">Belongs to the HIT family.</text>
</comment>
<evidence type="ECO:0000256" key="3">
    <source>
        <dbReference type="ARBA" id="ARBA00015636"/>
    </source>
</evidence>
<evidence type="ECO:0000256" key="2">
    <source>
        <dbReference type="ARBA" id="ARBA00012520"/>
    </source>
</evidence>
<dbReference type="SUPFAM" id="SSF47396">
    <property type="entry name" value="Transcription factor IIA (TFIIA), alpha-helical domain"/>
    <property type="match status" value="1"/>
</dbReference>
<feature type="compositionally biased region" description="Basic and acidic residues" evidence="7">
    <location>
        <begin position="1"/>
        <end position="10"/>
    </location>
</feature>
<dbReference type="SUPFAM" id="SSF102860">
    <property type="entry name" value="mRNA decapping enzyme DcpS N-terminal domain"/>
    <property type="match status" value="1"/>
</dbReference>
<dbReference type="SUPFAM" id="SSF54197">
    <property type="entry name" value="HIT-like"/>
    <property type="match status" value="2"/>
</dbReference>
<dbReference type="Gene3D" id="3.30.428.10">
    <property type="entry name" value="HIT-like"/>
    <property type="match status" value="2"/>
</dbReference>
<dbReference type="Pfam" id="PF05652">
    <property type="entry name" value="DcpS"/>
    <property type="match status" value="1"/>
</dbReference>
<dbReference type="InterPro" id="IPR036265">
    <property type="entry name" value="HIT-like_sf"/>
</dbReference>
<dbReference type="Pfam" id="PF11969">
    <property type="entry name" value="DcpS_C"/>
    <property type="match status" value="2"/>
</dbReference>
<dbReference type="GO" id="GO:0005634">
    <property type="term" value="C:nucleus"/>
    <property type="evidence" value="ECO:0007669"/>
    <property type="project" value="TreeGrafter"/>
</dbReference>
<dbReference type="Gene3D" id="3.30.200.40">
    <property type="entry name" value="Scavenger mRNA decapping enzyme, N-terminal domain"/>
    <property type="match status" value="1"/>
</dbReference>
<dbReference type="PANTHER" id="PTHR12978:SF0">
    <property type="entry name" value="M7GPPPX DIPHOSPHATASE"/>
    <property type="match status" value="1"/>
</dbReference>
<reference evidence="8" key="1">
    <citation type="submission" date="2020-11" db="EMBL/GenBank/DDBJ databases">
        <authorList>
            <person name="Tran Van P."/>
        </authorList>
    </citation>
    <scope>NUCLEOTIDE SEQUENCE</scope>
</reference>
<feature type="compositionally biased region" description="Polar residues" evidence="7">
    <location>
        <begin position="112"/>
        <end position="129"/>
    </location>
</feature>